<sequence>MCQSDWLLYPPRHRPCLMSEAAHIYDDKKVHPAENGSEEDERTNTEGAMSMPLAIKITLQSRMIESLDIEANEPRR</sequence>
<organism evidence="2 3">
    <name type="scientific">Rhizopogon vesiculosus</name>
    <dbReference type="NCBI Taxonomy" id="180088"/>
    <lineage>
        <taxon>Eukaryota</taxon>
        <taxon>Fungi</taxon>
        <taxon>Dikarya</taxon>
        <taxon>Basidiomycota</taxon>
        <taxon>Agaricomycotina</taxon>
        <taxon>Agaricomycetes</taxon>
        <taxon>Agaricomycetidae</taxon>
        <taxon>Boletales</taxon>
        <taxon>Suillineae</taxon>
        <taxon>Rhizopogonaceae</taxon>
        <taxon>Rhizopogon</taxon>
    </lineage>
</organism>
<evidence type="ECO:0000313" key="3">
    <source>
        <dbReference type="Proteomes" id="UP000183567"/>
    </source>
</evidence>
<dbReference type="EMBL" id="LVVM01000776">
    <property type="protein sequence ID" value="OJA19949.1"/>
    <property type="molecule type" value="Genomic_DNA"/>
</dbReference>
<dbReference type="AlphaFoldDB" id="A0A1J8QG96"/>
<proteinExistence type="predicted"/>
<protein>
    <submittedName>
        <fullName evidence="2">Uncharacterized protein</fullName>
    </submittedName>
</protein>
<evidence type="ECO:0000256" key="1">
    <source>
        <dbReference type="SAM" id="MobiDB-lite"/>
    </source>
</evidence>
<keyword evidence="3" id="KW-1185">Reference proteome</keyword>
<reference evidence="2 3" key="1">
    <citation type="submission" date="2016-03" db="EMBL/GenBank/DDBJ databases">
        <title>Comparative genomics of the ectomycorrhizal sister species Rhizopogon vinicolor and Rhizopogon vesiculosus (Basidiomycota: Boletales) reveals a divergence of the mating type B locus.</title>
        <authorList>
            <person name="Mujic A.B."/>
            <person name="Kuo A."/>
            <person name="Tritt A."/>
            <person name="Lipzen A."/>
            <person name="Chen C."/>
            <person name="Johnson J."/>
            <person name="Sharma A."/>
            <person name="Barry K."/>
            <person name="Grigoriev I.V."/>
            <person name="Spatafora J.W."/>
        </authorList>
    </citation>
    <scope>NUCLEOTIDE SEQUENCE [LARGE SCALE GENOMIC DNA]</scope>
    <source>
        <strain evidence="2 3">AM-OR11-056</strain>
    </source>
</reference>
<dbReference type="Proteomes" id="UP000183567">
    <property type="component" value="Unassembled WGS sequence"/>
</dbReference>
<name>A0A1J8QG96_9AGAM</name>
<gene>
    <name evidence="2" type="ORF">AZE42_03722</name>
</gene>
<evidence type="ECO:0000313" key="2">
    <source>
        <dbReference type="EMBL" id="OJA19949.1"/>
    </source>
</evidence>
<accession>A0A1J8QG96</accession>
<feature type="region of interest" description="Disordered" evidence="1">
    <location>
        <begin position="28"/>
        <end position="49"/>
    </location>
</feature>
<comment type="caution">
    <text evidence="2">The sequence shown here is derived from an EMBL/GenBank/DDBJ whole genome shotgun (WGS) entry which is preliminary data.</text>
</comment>